<dbReference type="Gene3D" id="1.10.3720.10">
    <property type="entry name" value="MetI-like"/>
    <property type="match status" value="1"/>
</dbReference>
<accession>A0A2T0R8R6</accession>
<feature type="transmembrane region" description="Helical" evidence="7">
    <location>
        <begin position="217"/>
        <end position="242"/>
    </location>
</feature>
<dbReference type="PANTHER" id="PTHR43744:SF12">
    <property type="entry name" value="ABC TRANSPORTER PERMEASE PROTEIN MG189-RELATED"/>
    <property type="match status" value="1"/>
</dbReference>
<evidence type="ECO:0000256" key="7">
    <source>
        <dbReference type="RuleBase" id="RU363032"/>
    </source>
</evidence>
<dbReference type="AlphaFoldDB" id="A0A2T0R8R6"/>
<proteinExistence type="inferred from homology"/>
<dbReference type="EMBL" id="PVZF01000002">
    <property type="protein sequence ID" value="PRY17565.1"/>
    <property type="molecule type" value="Genomic_DNA"/>
</dbReference>
<evidence type="ECO:0000256" key="8">
    <source>
        <dbReference type="SAM" id="MobiDB-lite"/>
    </source>
</evidence>
<feature type="region of interest" description="Disordered" evidence="8">
    <location>
        <begin position="1"/>
        <end position="24"/>
    </location>
</feature>
<organism evidence="10 11">
    <name type="scientific">Kineococcus rhizosphaerae</name>
    <dbReference type="NCBI Taxonomy" id="559628"/>
    <lineage>
        <taxon>Bacteria</taxon>
        <taxon>Bacillati</taxon>
        <taxon>Actinomycetota</taxon>
        <taxon>Actinomycetes</taxon>
        <taxon>Kineosporiales</taxon>
        <taxon>Kineosporiaceae</taxon>
        <taxon>Kineococcus</taxon>
    </lineage>
</organism>
<evidence type="ECO:0000313" key="11">
    <source>
        <dbReference type="Proteomes" id="UP000238083"/>
    </source>
</evidence>
<dbReference type="InterPro" id="IPR035906">
    <property type="entry name" value="MetI-like_sf"/>
</dbReference>
<name>A0A2T0R8R6_9ACTN</name>
<feature type="transmembrane region" description="Helical" evidence="7">
    <location>
        <begin position="137"/>
        <end position="158"/>
    </location>
</feature>
<dbReference type="OrthoDB" id="61122at2"/>
<dbReference type="GO" id="GO:0055085">
    <property type="term" value="P:transmembrane transport"/>
    <property type="evidence" value="ECO:0007669"/>
    <property type="project" value="InterPro"/>
</dbReference>
<dbReference type="RefSeq" id="WP_106208652.1">
    <property type="nucleotide sequence ID" value="NZ_PVZF01000002.1"/>
</dbReference>
<evidence type="ECO:0000256" key="5">
    <source>
        <dbReference type="ARBA" id="ARBA00022989"/>
    </source>
</evidence>
<evidence type="ECO:0000259" key="9">
    <source>
        <dbReference type="PROSITE" id="PS50928"/>
    </source>
</evidence>
<comment type="similarity">
    <text evidence="7">Belongs to the binding-protein-dependent transport system permease family.</text>
</comment>
<evidence type="ECO:0000256" key="1">
    <source>
        <dbReference type="ARBA" id="ARBA00004651"/>
    </source>
</evidence>
<sequence length="310" mass="32929">MSRTLELPADPAGRDAPESSRGIASELERRRPGLRAGYGLVHALLLLALVVTGVGPLWWVAKAALSPSQQILRDPLALWPDGGPQWRNLLSALTDYGIGRSLLNTAVVAAGSTLCTLVVASTAAYVLSVLRPRWAPLLNAAILATLLVPGVVVLVPLYLSVLHVPVVGISLLDSFWAVWLPAGANAFSVVVVKRFFDGLPAELFEAARLDGADTVRLFVSIVLPLSRPILAVVGLLALMASWKDFLWPLLVLQDPALQPVSVLLPKVATTTPLNVQMAQLLLALAVPVVLFLVFQRQVLRGVGLSGGVKG</sequence>
<reference evidence="10 11" key="1">
    <citation type="submission" date="2018-03" db="EMBL/GenBank/DDBJ databases">
        <title>Genomic Encyclopedia of Archaeal and Bacterial Type Strains, Phase II (KMG-II): from individual species to whole genera.</title>
        <authorList>
            <person name="Goeker M."/>
        </authorList>
    </citation>
    <scope>NUCLEOTIDE SEQUENCE [LARGE SCALE GENOMIC DNA]</scope>
    <source>
        <strain evidence="10 11">DSM 19711</strain>
    </source>
</reference>
<dbReference type="Pfam" id="PF00528">
    <property type="entry name" value="BPD_transp_1"/>
    <property type="match status" value="1"/>
</dbReference>
<dbReference type="PROSITE" id="PS50928">
    <property type="entry name" value="ABC_TM1"/>
    <property type="match status" value="1"/>
</dbReference>
<feature type="transmembrane region" description="Helical" evidence="7">
    <location>
        <begin position="106"/>
        <end position="130"/>
    </location>
</feature>
<keyword evidence="3" id="KW-1003">Cell membrane</keyword>
<keyword evidence="5 7" id="KW-1133">Transmembrane helix</keyword>
<keyword evidence="10" id="KW-0762">Sugar transport</keyword>
<gene>
    <name evidence="10" type="ORF">CLV37_102528</name>
</gene>
<feature type="transmembrane region" description="Helical" evidence="7">
    <location>
        <begin position="273"/>
        <end position="294"/>
    </location>
</feature>
<keyword evidence="11" id="KW-1185">Reference proteome</keyword>
<feature type="domain" description="ABC transmembrane type-1" evidence="9">
    <location>
        <begin position="102"/>
        <end position="294"/>
    </location>
</feature>
<keyword evidence="4 7" id="KW-0812">Transmembrane</keyword>
<dbReference type="InterPro" id="IPR000515">
    <property type="entry name" value="MetI-like"/>
</dbReference>
<comment type="caution">
    <text evidence="10">The sequence shown here is derived from an EMBL/GenBank/DDBJ whole genome shotgun (WGS) entry which is preliminary data.</text>
</comment>
<comment type="subcellular location">
    <subcellularLocation>
        <location evidence="1 7">Cell membrane</location>
        <topology evidence="1 7">Multi-pass membrane protein</topology>
    </subcellularLocation>
</comment>
<evidence type="ECO:0000256" key="3">
    <source>
        <dbReference type="ARBA" id="ARBA00022475"/>
    </source>
</evidence>
<dbReference type="SUPFAM" id="SSF161098">
    <property type="entry name" value="MetI-like"/>
    <property type="match status" value="1"/>
</dbReference>
<keyword evidence="6 7" id="KW-0472">Membrane</keyword>
<feature type="transmembrane region" description="Helical" evidence="7">
    <location>
        <begin position="38"/>
        <end position="59"/>
    </location>
</feature>
<dbReference type="GO" id="GO:0005886">
    <property type="term" value="C:plasma membrane"/>
    <property type="evidence" value="ECO:0007669"/>
    <property type="project" value="UniProtKB-SubCell"/>
</dbReference>
<evidence type="ECO:0000313" key="10">
    <source>
        <dbReference type="EMBL" id="PRY17565.1"/>
    </source>
</evidence>
<dbReference type="Proteomes" id="UP000238083">
    <property type="component" value="Unassembled WGS sequence"/>
</dbReference>
<dbReference type="CDD" id="cd06261">
    <property type="entry name" value="TM_PBP2"/>
    <property type="match status" value="1"/>
</dbReference>
<keyword evidence="2 7" id="KW-0813">Transport</keyword>
<protein>
    <submittedName>
        <fullName evidence="10">Multiple sugar transport system permease protein</fullName>
    </submittedName>
</protein>
<dbReference type="PANTHER" id="PTHR43744">
    <property type="entry name" value="ABC TRANSPORTER PERMEASE PROTEIN MG189-RELATED-RELATED"/>
    <property type="match status" value="1"/>
</dbReference>
<evidence type="ECO:0000256" key="6">
    <source>
        <dbReference type="ARBA" id="ARBA00023136"/>
    </source>
</evidence>
<evidence type="ECO:0000256" key="4">
    <source>
        <dbReference type="ARBA" id="ARBA00022692"/>
    </source>
</evidence>
<evidence type="ECO:0000256" key="2">
    <source>
        <dbReference type="ARBA" id="ARBA00022448"/>
    </source>
</evidence>
<feature type="transmembrane region" description="Helical" evidence="7">
    <location>
        <begin position="178"/>
        <end position="196"/>
    </location>
</feature>